<dbReference type="AlphaFoldDB" id="A0A1I2QNW0"/>
<protein>
    <submittedName>
        <fullName evidence="1">Uncharacterized protein</fullName>
    </submittedName>
</protein>
<dbReference type="OrthoDB" id="7871381at2"/>
<dbReference type="EMBL" id="FOOT01000002">
    <property type="protein sequence ID" value="SFG29670.1"/>
    <property type="molecule type" value="Genomic_DNA"/>
</dbReference>
<dbReference type="RefSeq" id="WP_092099547.1">
    <property type="nucleotide sequence ID" value="NZ_FOOT01000002.1"/>
</dbReference>
<keyword evidence="2" id="KW-1185">Reference proteome</keyword>
<name>A0A1I2QNW0_9BACT</name>
<gene>
    <name evidence="1" type="ORF">SAMN05421739_10258</name>
</gene>
<dbReference type="STRING" id="1436961.SAMN05421739_10258"/>
<evidence type="ECO:0000313" key="2">
    <source>
        <dbReference type="Proteomes" id="UP000198724"/>
    </source>
</evidence>
<accession>A0A1I2QNW0</accession>
<organism evidence="1 2">
    <name type="scientific">Pontibacter chinhatensis</name>
    <dbReference type="NCBI Taxonomy" id="1436961"/>
    <lineage>
        <taxon>Bacteria</taxon>
        <taxon>Pseudomonadati</taxon>
        <taxon>Bacteroidota</taxon>
        <taxon>Cytophagia</taxon>
        <taxon>Cytophagales</taxon>
        <taxon>Hymenobacteraceae</taxon>
        <taxon>Pontibacter</taxon>
    </lineage>
</organism>
<sequence length="232" mass="26697">MHPLLHINTSSRASVEESFFSIASKLMRDYQLVVNEQRYRLVDIEFYYYAPGMFEDVYAHKHEAQLQVGKWYFHGSGIDITFGDGECYGGILIRAIAKVTGEGFACLDGIYREVHGPLNVKTEILSNIGSAFERKASFLYLEDVSLDPMGANMVDNRYVIKTSRIGLNKDNDTADQSFYKGKYRYVIFPHLKLKNKTQIALDMREQFPEMTIDEINRELGSRFLKEENCQTV</sequence>
<dbReference type="Proteomes" id="UP000198724">
    <property type="component" value="Unassembled WGS sequence"/>
</dbReference>
<reference evidence="2" key="1">
    <citation type="submission" date="2016-10" db="EMBL/GenBank/DDBJ databases">
        <authorList>
            <person name="Varghese N."/>
            <person name="Submissions S."/>
        </authorList>
    </citation>
    <scope>NUCLEOTIDE SEQUENCE [LARGE SCALE GENOMIC DNA]</scope>
    <source>
        <strain evidence="2">LP51</strain>
    </source>
</reference>
<evidence type="ECO:0000313" key="1">
    <source>
        <dbReference type="EMBL" id="SFG29670.1"/>
    </source>
</evidence>
<proteinExistence type="predicted"/>